<evidence type="ECO:0000313" key="1">
    <source>
        <dbReference type="EMBL" id="KAK1416446.1"/>
    </source>
</evidence>
<evidence type="ECO:0000313" key="2">
    <source>
        <dbReference type="Proteomes" id="UP001229421"/>
    </source>
</evidence>
<accession>A0AAD8NPY5</accession>
<dbReference type="Proteomes" id="UP001229421">
    <property type="component" value="Unassembled WGS sequence"/>
</dbReference>
<dbReference type="AlphaFoldDB" id="A0AAD8NPY5"/>
<proteinExistence type="predicted"/>
<keyword evidence="2" id="KW-1185">Reference proteome</keyword>
<gene>
    <name evidence="1" type="ORF">QVD17_32237</name>
</gene>
<dbReference type="PANTHER" id="PTHR47292">
    <property type="entry name" value="TRANSCRIPTION ELONGATION FACTOR (TFIIS) FAMILY PROTEIN-RELATED"/>
    <property type="match status" value="1"/>
</dbReference>
<protein>
    <submittedName>
        <fullName evidence="1">Uncharacterized protein</fullName>
    </submittedName>
</protein>
<sequence length="268" mass="29615">MKRKSHIQDDVNNVVEIVLKTDMIMSDSGGDDVKKHVGCQSEDGLVTDPQFDQETEPIDNLDIKCDVTTSQEFERGLISGFDLNEEFCFEEKLECSLSGTDDSSKQRLVCHDIDLNVCDDNEDKDVNVSSVDACPWKPILSRLDLNMCQSLSQSCSPSSSSSSSSNDQSSMKNFDLNNVASLDHQKHIISLFGTQVEVNHNMSTFAPFFVMSVAGPSQQNMGLDLGLTMNGGNNGVLSGSLVGRKRQEPEGGWEAFLVNYKHQHPPWK</sequence>
<dbReference type="PANTHER" id="PTHR47292:SF1">
    <property type="entry name" value="TRANSCRIPTION ELONGATION FACTOR (TFIIS) FAMILY PROTEIN"/>
    <property type="match status" value="1"/>
</dbReference>
<reference evidence="1" key="1">
    <citation type="journal article" date="2023" name="bioRxiv">
        <title>Improved chromosome-level genome assembly for marigold (Tagetes erecta).</title>
        <authorList>
            <person name="Jiang F."/>
            <person name="Yuan L."/>
            <person name="Wang S."/>
            <person name="Wang H."/>
            <person name="Xu D."/>
            <person name="Wang A."/>
            <person name="Fan W."/>
        </authorList>
    </citation>
    <scope>NUCLEOTIDE SEQUENCE</scope>
    <source>
        <strain evidence="1">WSJ</strain>
        <tissue evidence="1">Leaf</tissue>
    </source>
</reference>
<name>A0AAD8NPY5_TARER</name>
<dbReference type="EMBL" id="JAUHHV010000008">
    <property type="protein sequence ID" value="KAK1416446.1"/>
    <property type="molecule type" value="Genomic_DNA"/>
</dbReference>
<comment type="caution">
    <text evidence="1">The sequence shown here is derived from an EMBL/GenBank/DDBJ whole genome shotgun (WGS) entry which is preliminary data.</text>
</comment>
<organism evidence="1 2">
    <name type="scientific">Tagetes erecta</name>
    <name type="common">African marigold</name>
    <dbReference type="NCBI Taxonomy" id="13708"/>
    <lineage>
        <taxon>Eukaryota</taxon>
        <taxon>Viridiplantae</taxon>
        <taxon>Streptophyta</taxon>
        <taxon>Embryophyta</taxon>
        <taxon>Tracheophyta</taxon>
        <taxon>Spermatophyta</taxon>
        <taxon>Magnoliopsida</taxon>
        <taxon>eudicotyledons</taxon>
        <taxon>Gunneridae</taxon>
        <taxon>Pentapetalae</taxon>
        <taxon>asterids</taxon>
        <taxon>campanulids</taxon>
        <taxon>Asterales</taxon>
        <taxon>Asteraceae</taxon>
        <taxon>Asteroideae</taxon>
        <taxon>Heliantheae alliance</taxon>
        <taxon>Tageteae</taxon>
        <taxon>Tagetes</taxon>
    </lineage>
</organism>